<evidence type="ECO:0000256" key="17">
    <source>
        <dbReference type="ARBA" id="ARBA00022962"/>
    </source>
</evidence>
<dbReference type="FunFam" id="2.40.10.10:FF:000120">
    <property type="entry name" value="Putative serine protease"/>
    <property type="match status" value="1"/>
</dbReference>
<feature type="active site" description="Nucleophile" evidence="22 23">
    <location>
        <position position="125"/>
    </location>
</feature>
<name>A0AAN9Y8N7_9HEMI</name>
<dbReference type="GO" id="GO:0042381">
    <property type="term" value="P:hemolymph coagulation"/>
    <property type="evidence" value="ECO:0007669"/>
    <property type="project" value="UniProtKB-KW"/>
</dbReference>
<dbReference type="CDD" id="cd00190">
    <property type="entry name" value="Tryp_SPc"/>
    <property type="match status" value="1"/>
</dbReference>
<comment type="catalytic activity">
    <reaction evidence="20">
        <text>ATP + H2O = ADP + phosphate + H(+)</text>
        <dbReference type="Rhea" id="RHEA:13065"/>
        <dbReference type="ChEBI" id="CHEBI:15377"/>
        <dbReference type="ChEBI" id="CHEBI:15378"/>
        <dbReference type="ChEBI" id="CHEBI:30616"/>
        <dbReference type="ChEBI" id="CHEBI:43474"/>
        <dbReference type="ChEBI" id="CHEBI:456216"/>
        <dbReference type="EC" id="3.6.4.13"/>
    </reaction>
</comment>
<dbReference type="Gene3D" id="2.40.10.10">
    <property type="entry name" value="Trypsin-like serine proteases"/>
    <property type="match status" value="1"/>
</dbReference>
<feature type="chain" id="PRO_5042958694" description="folate gamma-glutamyl hydrolase" evidence="25">
    <location>
        <begin position="18"/>
        <end position="1623"/>
    </location>
</feature>
<evidence type="ECO:0000256" key="6">
    <source>
        <dbReference type="ARBA" id="ARBA00022525"/>
    </source>
</evidence>
<evidence type="ECO:0000256" key="13">
    <source>
        <dbReference type="ARBA" id="ARBA00022820"/>
    </source>
</evidence>
<comment type="similarity">
    <text evidence="3">Belongs to the DNA2/NAM7 helicase family. SDE3 subfamily.</text>
</comment>
<keyword evidence="13" id="KW-0353">Hemolymph clotting</keyword>
<evidence type="ECO:0000256" key="18">
    <source>
        <dbReference type="ARBA" id="ARBA00023157"/>
    </source>
</evidence>
<dbReference type="InterPro" id="IPR047187">
    <property type="entry name" value="SF1_C_Upf1"/>
</dbReference>
<evidence type="ECO:0000256" key="1">
    <source>
        <dbReference type="ARBA" id="ARBA00004239"/>
    </source>
</evidence>
<accession>A0AAN9Y8N7</accession>
<dbReference type="Pfam" id="PF07722">
    <property type="entry name" value="Peptidase_C26"/>
    <property type="match status" value="1"/>
</dbReference>
<dbReference type="Proteomes" id="UP001367676">
    <property type="component" value="Unassembled WGS sequence"/>
</dbReference>
<dbReference type="PROSITE" id="PS00134">
    <property type="entry name" value="TRYPSIN_HIS"/>
    <property type="match status" value="1"/>
</dbReference>
<keyword evidence="9 25" id="KW-0732">Signal</keyword>
<evidence type="ECO:0000313" key="28">
    <source>
        <dbReference type="Proteomes" id="UP001367676"/>
    </source>
</evidence>
<dbReference type="GO" id="GO:0004252">
    <property type="term" value="F:serine-type endopeptidase activity"/>
    <property type="evidence" value="ECO:0007669"/>
    <property type="project" value="InterPro"/>
</dbReference>
<dbReference type="GO" id="GO:0006508">
    <property type="term" value="P:proteolysis"/>
    <property type="evidence" value="ECO:0007669"/>
    <property type="project" value="UniProtKB-KW"/>
</dbReference>
<dbReference type="InterPro" id="IPR013087">
    <property type="entry name" value="Znf_C2H2_type"/>
</dbReference>
<dbReference type="GO" id="GO:0031047">
    <property type="term" value="P:regulatory ncRNA-mediated gene silencing"/>
    <property type="evidence" value="ECO:0007669"/>
    <property type="project" value="UniProtKB-KW"/>
</dbReference>
<dbReference type="PROSITE" id="PS00028">
    <property type="entry name" value="ZINC_FINGER_C2H2_1"/>
    <property type="match status" value="1"/>
</dbReference>
<dbReference type="InterPro" id="IPR029062">
    <property type="entry name" value="Class_I_gatase-like"/>
</dbReference>
<dbReference type="InterPro" id="IPR041677">
    <property type="entry name" value="DNA2/NAM7_AAA_11"/>
</dbReference>
<evidence type="ECO:0000256" key="20">
    <source>
        <dbReference type="ARBA" id="ARBA00047984"/>
    </source>
</evidence>
<comment type="subcellular location">
    <subcellularLocation>
        <location evidence="2">Cytoplasm</location>
        <location evidence="2">Cytoplasmic ribonucleoprotein granule</location>
    </subcellularLocation>
    <subcellularLocation>
        <location evidence="1">Secreted</location>
        <location evidence="1">Extracellular space</location>
    </subcellularLocation>
</comment>
<dbReference type="InterPro" id="IPR027417">
    <property type="entry name" value="P-loop_NTPase"/>
</dbReference>
<keyword evidence="7" id="KW-0768">Sushi</keyword>
<dbReference type="InterPro" id="IPR033116">
    <property type="entry name" value="TRYPSIN_SER"/>
</dbReference>
<dbReference type="InterPro" id="IPR015527">
    <property type="entry name" value="Pept_C26_g-glut_hydrolase"/>
</dbReference>
<evidence type="ECO:0000256" key="14">
    <source>
        <dbReference type="ARBA" id="ARBA00022825"/>
    </source>
</evidence>
<evidence type="ECO:0000256" key="11">
    <source>
        <dbReference type="ARBA" id="ARBA00022801"/>
    </source>
</evidence>
<dbReference type="SUPFAM" id="SSF50494">
    <property type="entry name" value="Trypsin-like serine proteases"/>
    <property type="match status" value="1"/>
</dbReference>
<evidence type="ECO:0000256" key="22">
    <source>
        <dbReference type="PIRSR" id="PIRSR615527-1"/>
    </source>
</evidence>
<evidence type="ECO:0000256" key="25">
    <source>
        <dbReference type="SAM" id="SignalP"/>
    </source>
</evidence>
<dbReference type="SMART" id="SM00020">
    <property type="entry name" value="Tryp_SPc"/>
    <property type="match status" value="1"/>
</dbReference>
<dbReference type="PANTHER" id="PTHR45418">
    <property type="entry name" value="CANCER/TESTIS ANTIGEN 55"/>
    <property type="match status" value="1"/>
</dbReference>
<dbReference type="Pfam" id="PF00089">
    <property type="entry name" value="Trypsin"/>
    <property type="match status" value="1"/>
</dbReference>
<feature type="active site" description="Proton donor" evidence="22">
    <location>
        <position position="240"/>
    </location>
</feature>
<feature type="signal peptide" evidence="25">
    <location>
        <begin position="1"/>
        <end position="17"/>
    </location>
</feature>
<dbReference type="Gene3D" id="3.40.50.880">
    <property type="match status" value="1"/>
</dbReference>
<proteinExistence type="inferred from homology"/>
<evidence type="ECO:0000313" key="27">
    <source>
        <dbReference type="EMBL" id="KAK7603216.1"/>
    </source>
</evidence>
<dbReference type="PROSITE" id="PS50240">
    <property type="entry name" value="TRYPSIN_DOM"/>
    <property type="match status" value="1"/>
</dbReference>
<evidence type="ECO:0000256" key="9">
    <source>
        <dbReference type="ARBA" id="ARBA00022729"/>
    </source>
</evidence>
<keyword evidence="12" id="KW-0347">Helicase</keyword>
<comment type="catalytic activity">
    <reaction evidence="21">
        <text>Selective cleavage of 103-Arg-|-Ser-104 and 124-Ile-|-Ile-125 bonds in Limulus clotting factor B to form activated factor B. Cleavage of -Pro-Arg-|-Xaa- bonds in synthetic substrates.</text>
        <dbReference type="EC" id="3.4.21.84"/>
    </reaction>
</comment>
<dbReference type="InterPro" id="IPR009003">
    <property type="entry name" value="Peptidase_S1_PA"/>
</dbReference>
<keyword evidence="16" id="KW-0694">RNA-binding</keyword>
<evidence type="ECO:0000256" key="8">
    <source>
        <dbReference type="ARBA" id="ARBA00022670"/>
    </source>
</evidence>
<dbReference type="FunFam" id="3.40.50.300:FF:000608">
    <property type="entry name" value="Mov10 RISC complex RNA helicase"/>
    <property type="match status" value="1"/>
</dbReference>
<evidence type="ECO:0000256" key="10">
    <source>
        <dbReference type="ARBA" id="ARBA00022741"/>
    </source>
</evidence>
<evidence type="ECO:0000256" key="21">
    <source>
        <dbReference type="ARBA" id="ARBA00052079"/>
    </source>
</evidence>
<keyword evidence="14 24" id="KW-0720">Serine protease</keyword>
<sequence length="1623" mass="184045">MLLSVVIGVLCFKCITADTNRPIIGVTAQELRSDIQEKYPQYSSYIAASYVKALESSGAQVVPIAINKSQSYYKNILKSINGVVLPGGGCSFGPGNPYYDSVKKIYAIAKELNDANILFPVLGVCLGYEFLLGVANNDTNILRLCNVKNTNLPLKFVKPYKKTHFYSSLSQEQLDLLTTKNITANWHRWCALPDDFNEQPLLSTNWEITTISTEFVNTSRVEFISSVEHKQYPFFGIQFHPEKSAFEWKRRAWIATPSSSTINIHFDHRILRAALLRSAMLSSLHYKLALKSTIKALLPSCKFIPANVKRAYQFTIPLHCPFMPLKNIRTERRKENEPSVVAAKFASFLVKNKCLSSAPIPKTRVRELYLKYQETNPSRIHVNEIINGLYLIHVVKKGLDCSVDNPTVQFKSSILPSESDSTYDDEELSKPRIRVLTNQAHTFRNRTALEPDISGLHCRLCDLTFTNEAACKEHEKTNEHKYKSLYRNERHKLKKALPFLAITAVDASIDVNVRKKFVVTLKNVSAEDHHMEIKEIFILWNKDSIVPSFRVPVTLKKNEKFECSIECCFTTYESHSYPLIILVKNKTTMEIFHVLVESEFRVIEESLHDLSASEPFQYPEKNAIEIMELPVVPGRPLRNTISITHYKIPLQPFKIPANLNRLLNRGFRIDVNSKTDNATLQEIKALLLDKSKARVLRNVEALNSDNYCRRMHHLLWMEEHQQNMDLHLYDQKDAILFVVKRGSDVFHQLEVPGLSENRPSILRGDELLVRKANANEKYEGIVHLVEENFAFLALSNKFSYVKGEKVSVEFSLNRLTPRICHRAVDLVSRESLYSLVFPKTFFQKRRDLKCAFKNQKVEANKEQHRAVRNIVNNTAFPAPYIIYGPPGTGKTSTIVEAIAQIHLNVRGVKICACAPSNAAADVLAVRLMEFVPISSVYRIYSASRSVRDIPEKLKKNCNINIRGTEFELPEIGVIASKGIIIVTPYTAGRIHGIGGMFYDYVFIDEAGHAEEPLTLIPAVGLLKRTEEGTVGGNLILAGDPKQLGPIIHSRLAAHLGLEMSLLERLMIQCDIYQRDRVDNEYDDRVITKLVRNYRSHKELLHIPNKLFYDNELMACADVFKTNALCMWETLPNKNFPIIFHGVRGSDEREKNSPSYFNLLELQTVKKYVTELTHKKIKGTIVQQSDIVVLTPYRKQVQKFRQYFASLKLPNVEVKSVEEFQGQERKVVIISTVRSQQKFVSSDYQFGLGFLRNPKRFNVATTRAQALMIVVGNPDILQTDPCWRALIEYCMQNGGYSGIEPKESVSADLNPNENLTLDFSALTIKTECGMTNGVAARQPRMLMDTNFDDISVDYEERSELSSVNKTNQAPRLINGKESQRGAWPWQVSLQILHPKFGLIKHWCGGVLIFPSWIITAAHCVHNELFSLKLAALWTAVLGEWDREVDENTEVRIPIENIIIHEHFHNYQHDIALMKLSRSTGRFEKGVGTVCLPLGQEIGLTNYCIATGWGKTTPKGPLSNTLRQIRVPIHNNTICKAKYGSTISISSSHLCGGKLDGKFGACIGDSGGPLQCSLQDGRWFLAGITSFGSGCAKPGYPDVYTKLSFYVPWIKYHIEKYSHPQIDVK</sequence>
<evidence type="ECO:0000256" key="5">
    <source>
        <dbReference type="ARBA" id="ARBA00022490"/>
    </source>
</evidence>
<dbReference type="PRINTS" id="PR00722">
    <property type="entry name" value="CHYMOTRYPSIN"/>
</dbReference>
<dbReference type="InterPro" id="IPR001314">
    <property type="entry name" value="Peptidase_S1A"/>
</dbReference>
<dbReference type="GO" id="GO:0034722">
    <property type="term" value="F:gamma-glutamyl-peptidase activity"/>
    <property type="evidence" value="ECO:0007669"/>
    <property type="project" value="UniProtKB-UniRule"/>
</dbReference>
<dbReference type="EMBL" id="JBBCAQ010000006">
    <property type="protein sequence ID" value="KAK7603216.1"/>
    <property type="molecule type" value="Genomic_DNA"/>
</dbReference>
<evidence type="ECO:0000256" key="3">
    <source>
        <dbReference type="ARBA" id="ARBA00005601"/>
    </source>
</evidence>
<evidence type="ECO:0000256" key="15">
    <source>
        <dbReference type="ARBA" id="ARBA00022840"/>
    </source>
</evidence>
<keyword evidence="28" id="KW-1185">Reference proteome</keyword>
<dbReference type="Pfam" id="PF13086">
    <property type="entry name" value="AAA_11"/>
    <property type="match status" value="2"/>
</dbReference>
<keyword evidence="18" id="KW-1015">Disulfide bond</keyword>
<evidence type="ECO:0000259" key="26">
    <source>
        <dbReference type="PROSITE" id="PS50240"/>
    </source>
</evidence>
<comment type="caution">
    <text evidence="27">The sequence shown here is derived from an EMBL/GenBank/DDBJ whole genome shotgun (WGS) entry which is preliminary data.</text>
</comment>
<dbReference type="Pfam" id="PF21634">
    <property type="entry name" value="MOV-10_beta-barrel"/>
    <property type="match status" value="1"/>
</dbReference>
<dbReference type="PROSITE" id="PS51273">
    <property type="entry name" value="GATASE_TYPE_1"/>
    <property type="match status" value="1"/>
</dbReference>
<dbReference type="PANTHER" id="PTHR45418:SF1">
    <property type="entry name" value="CANCER_TESTIS ANTIGEN 55"/>
    <property type="match status" value="1"/>
</dbReference>
<dbReference type="Pfam" id="PF13087">
    <property type="entry name" value="AAA_12"/>
    <property type="match status" value="1"/>
</dbReference>
<dbReference type="SUPFAM" id="SSF52540">
    <property type="entry name" value="P-loop containing nucleoside triphosphate hydrolases"/>
    <property type="match status" value="1"/>
</dbReference>
<gene>
    <name evidence="27" type="ORF">V9T40_003215</name>
</gene>
<dbReference type="GO" id="GO:0003723">
    <property type="term" value="F:RNA binding"/>
    <property type="evidence" value="ECO:0007669"/>
    <property type="project" value="UniProtKB-KW"/>
</dbReference>
<dbReference type="GO" id="GO:0032574">
    <property type="term" value="F:5'-3' RNA helicase activity"/>
    <property type="evidence" value="ECO:0007669"/>
    <property type="project" value="InterPro"/>
</dbReference>
<comment type="similarity">
    <text evidence="4">Belongs to the peptidase C26 family.</text>
</comment>
<feature type="active site" evidence="23">
    <location>
        <position position="240"/>
    </location>
</feature>
<dbReference type="GO" id="GO:0005524">
    <property type="term" value="F:ATP binding"/>
    <property type="evidence" value="ECO:0007669"/>
    <property type="project" value="UniProtKB-KW"/>
</dbReference>
<dbReference type="InterPro" id="IPR043504">
    <property type="entry name" value="Peptidase_S1_PA_chymotrypsin"/>
</dbReference>
<evidence type="ECO:0000256" key="2">
    <source>
        <dbReference type="ARBA" id="ARBA00004331"/>
    </source>
</evidence>
<dbReference type="InterPro" id="IPR001254">
    <property type="entry name" value="Trypsin_dom"/>
</dbReference>
<dbReference type="SUPFAM" id="SSF52317">
    <property type="entry name" value="Class I glutamine amidotransferase-like"/>
    <property type="match status" value="1"/>
</dbReference>
<keyword evidence="15" id="KW-0067">ATP-binding</keyword>
<dbReference type="InterPro" id="IPR041679">
    <property type="entry name" value="DNA2/NAM7-like_C"/>
</dbReference>
<keyword evidence="11 23" id="KW-0378">Hydrolase</keyword>
<evidence type="ECO:0000256" key="24">
    <source>
        <dbReference type="RuleBase" id="RU363034"/>
    </source>
</evidence>
<protein>
    <recommendedName>
        <fullName evidence="23">folate gamma-glutamyl hydrolase</fullName>
        <ecNumber evidence="23">3.4.19.9</ecNumber>
    </recommendedName>
</protein>
<dbReference type="CDD" id="cd18038">
    <property type="entry name" value="DEXXQc_Helz-like"/>
    <property type="match status" value="1"/>
</dbReference>
<evidence type="ECO:0000256" key="16">
    <source>
        <dbReference type="ARBA" id="ARBA00022884"/>
    </source>
</evidence>
<feature type="domain" description="Peptidase S1" evidence="26">
    <location>
        <begin position="1371"/>
        <end position="1613"/>
    </location>
</feature>
<evidence type="ECO:0000256" key="4">
    <source>
        <dbReference type="ARBA" id="ARBA00011083"/>
    </source>
</evidence>
<keyword evidence="5" id="KW-0963">Cytoplasm</keyword>
<dbReference type="PROSITE" id="PS00135">
    <property type="entry name" value="TRYPSIN_SER"/>
    <property type="match status" value="1"/>
</dbReference>
<comment type="catalytic activity">
    <reaction evidence="23">
        <text>(6S)-5,6,7,8-tetrahydrofolyl-(gamma-L-Glu)(n) + (n-1) H2O = (6S)-5,6,7,8-tetrahydrofolate + (n-1) L-glutamate</text>
        <dbReference type="Rhea" id="RHEA:56784"/>
        <dbReference type="Rhea" id="RHEA-COMP:14738"/>
        <dbReference type="ChEBI" id="CHEBI:15377"/>
        <dbReference type="ChEBI" id="CHEBI:29985"/>
        <dbReference type="ChEBI" id="CHEBI:57453"/>
        <dbReference type="ChEBI" id="CHEBI:141005"/>
        <dbReference type="EC" id="3.4.19.9"/>
    </reaction>
</comment>
<keyword evidence="8 24" id="KW-0645">Protease</keyword>
<evidence type="ECO:0000256" key="19">
    <source>
        <dbReference type="ARBA" id="ARBA00023158"/>
    </source>
</evidence>
<dbReference type="InterPro" id="IPR011697">
    <property type="entry name" value="Peptidase_C26"/>
</dbReference>
<dbReference type="InterPro" id="IPR018114">
    <property type="entry name" value="TRYPSIN_HIS"/>
</dbReference>
<dbReference type="GO" id="GO:0036464">
    <property type="term" value="C:cytoplasmic ribonucleoprotein granule"/>
    <property type="evidence" value="ECO:0007669"/>
    <property type="project" value="UniProtKB-SubCell"/>
</dbReference>
<keyword evidence="10" id="KW-0547">Nucleotide-binding</keyword>
<dbReference type="GO" id="GO:0005576">
    <property type="term" value="C:extracellular region"/>
    <property type="evidence" value="ECO:0007669"/>
    <property type="project" value="UniProtKB-SubCell"/>
</dbReference>
<dbReference type="EC" id="3.4.19.9" evidence="23"/>
<organism evidence="27 28">
    <name type="scientific">Parthenolecanium corni</name>
    <dbReference type="NCBI Taxonomy" id="536013"/>
    <lineage>
        <taxon>Eukaryota</taxon>
        <taxon>Metazoa</taxon>
        <taxon>Ecdysozoa</taxon>
        <taxon>Arthropoda</taxon>
        <taxon>Hexapoda</taxon>
        <taxon>Insecta</taxon>
        <taxon>Pterygota</taxon>
        <taxon>Neoptera</taxon>
        <taxon>Paraneoptera</taxon>
        <taxon>Hemiptera</taxon>
        <taxon>Sternorrhyncha</taxon>
        <taxon>Coccoidea</taxon>
        <taxon>Coccidae</taxon>
        <taxon>Parthenolecanium</taxon>
    </lineage>
</organism>
<dbReference type="InterPro" id="IPR049080">
    <property type="entry name" value="MOV-10-like_beta-barrel"/>
</dbReference>
<keyword evidence="19" id="KW-0943">RNA-mediated gene silencing</keyword>
<dbReference type="PROSITE" id="PS51275">
    <property type="entry name" value="PEPTIDASE_C26_GGH"/>
    <property type="match status" value="1"/>
</dbReference>
<reference evidence="27 28" key="1">
    <citation type="submission" date="2024-03" db="EMBL/GenBank/DDBJ databases">
        <title>Adaptation during the transition from Ophiocordyceps entomopathogen to insect associate is accompanied by gene loss and intensified selection.</title>
        <authorList>
            <person name="Ward C.M."/>
            <person name="Onetto C.A."/>
            <person name="Borneman A.R."/>
        </authorList>
    </citation>
    <scope>NUCLEOTIDE SEQUENCE [LARGE SCALE GENOMIC DNA]</scope>
    <source>
        <strain evidence="27">AWRI1</strain>
        <tissue evidence="27">Single Adult Female</tissue>
    </source>
</reference>
<evidence type="ECO:0000256" key="12">
    <source>
        <dbReference type="ARBA" id="ARBA00022806"/>
    </source>
</evidence>
<keyword evidence="17" id="KW-0315">Glutamine amidotransferase</keyword>
<evidence type="ECO:0000256" key="23">
    <source>
        <dbReference type="PROSITE-ProRule" id="PRU00607"/>
    </source>
</evidence>
<dbReference type="CDD" id="cd18808">
    <property type="entry name" value="SF1_C_Upf1"/>
    <property type="match status" value="1"/>
</dbReference>
<evidence type="ECO:0000256" key="7">
    <source>
        <dbReference type="ARBA" id="ARBA00022659"/>
    </source>
</evidence>
<dbReference type="SUPFAM" id="SSF57667">
    <property type="entry name" value="beta-beta-alpha zinc fingers"/>
    <property type="match status" value="1"/>
</dbReference>
<dbReference type="Gene3D" id="3.40.50.300">
    <property type="entry name" value="P-loop containing nucleotide triphosphate hydrolases"/>
    <property type="match status" value="2"/>
</dbReference>
<dbReference type="InterPro" id="IPR026122">
    <property type="entry name" value="MOV-10/SDE3_DEXXQ/H-box"/>
</dbReference>
<dbReference type="InterPro" id="IPR036236">
    <property type="entry name" value="Znf_C2H2_sf"/>
</dbReference>
<keyword evidence="6" id="KW-0964">Secreted</keyword>